<name>A0ABD3Q8Z4_9STRA</name>
<gene>
    <name evidence="8" type="ORF">ACHAWO_005440</name>
</gene>
<comment type="function">
    <text evidence="7">Removes the formyl group from the N-terminal Met of newly synthesized proteins.</text>
</comment>
<keyword evidence="6" id="KW-0408">Iron</keyword>
<dbReference type="EC" id="3.5.1.88" evidence="2 7"/>
<keyword evidence="5 7" id="KW-0648">Protein biosynthesis</keyword>
<reference evidence="8 9" key="1">
    <citation type="submission" date="2024-10" db="EMBL/GenBank/DDBJ databases">
        <title>Updated reference genomes for cyclostephanoid diatoms.</title>
        <authorList>
            <person name="Roberts W.R."/>
            <person name="Alverson A.J."/>
        </authorList>
    </citation>
    <scope>NUCLEOTIDE SEQUENCE [LARGE SCALE GENOMIC DNA]</scope>
    <source>
        <strain evidence="8 9">AJA010-31</strain>
    </source>
</reference>
<dbReference type="PRINTS" id="PR01576">
    <property type="entry name" value="PDEFORMYLASE"/>
</dbReference>
<evidence type="ECO:0000256" key="7">
    <source>
        <dbReference type="RuleBase" id="RU362111"/>
    </source>
</evidence>
<dbReference type="NCBIfam" id="TIGR00079">
    <property type="entry name" value="pept_deformyl"/>
    <property type="match status" value="1"/>
</dbReference>
<accession>A0ABD3Q8Z4</accession>
<evidence type="ECO:0000313" key="8">
    <source>
        <dbReference type="EMBL" id="KAL3794595.1"/>
    </source>
</evidence>
<protein>
    <recommendedName>
        <fullName evidence="2 7">Peptide deformylase</fullName>
        <ecNumber evidence="2 7">3.5.1.88</ecNumber>
    </recommendedName>
</protein>
<organism evidence="8 9">
    <name type="scientific">Cyclotella atomus</name>
    <dbReference type="NCBI Taxonomy" id="382360"/>
    <lineage>
        <taxon>Eukaryota</taxon>
        <taxon>Sar</taxon>
        <taxon>Stramenopiles</taxon>
        <taxon>Ochrophyta</taxon>
        <taxon>Bacillariophyta</taxon>
        <taxon>Coscinodiscophyceae</taxon>
        <taxon>Thalassiosirophycidae</taxon>
        <taxon>Stephanodiscales</taxon>
        <taxon>Stephanodiscaceae</taxon>
        <taxon>Cyclotella</taxon>
    </lineage>
</organism>
<dbReference type="GO" id="GO:0006412">
    <property type="term" value="P:translation"/>
    <property type="evidence" value="ECO:0007669"/>
    <property type="project" value="UniProtKB-KW"/>
</dbReference>
<comment type="caution">
    <text evidence="8">The sequence shown here is derived from an EMBL/GenBank/DDBJ whole genome shotgun (WGS) entry which is preliminary data.</text>
</comment>
<comment type="catalytic activity">
    <reaction evidence="7">
        <text>N-terminal N-formyl-L-methionyl-[peptide] + H2O = N-terminal L-methionyl-[peptide] + formate</text>
        <dbReference type="Rhea" id="RHEA:24420"/>
        <dbReference type="Rhea" id="RHEA-COMP:10639"/>
        <dbReference type="Rhea" id="RHEA-COMP:10640"/>
        <dbReference type="ChEBI" id="CHEBI:15377"/>
        <dbReference type="ChEBI" id="CHEBI:15740"/>
        <dbReference type="ChEBI" id="CHEBI:49298"/>
        <dbReference type="ChEBI" id="CHEBI:64731"/>
        <dbReference type="EC" id="3.5.1.88"/>
    </reaction>
</comment>
<comment type="similarity">
    <text evidence="1 7">Belongs to the polypeptide deformylase family.</text>
</comment>
<dbReference type="Proteomes" id="UP001530400">
    <property type="component" value="Unassembled WGS sequence"/>
</dbReference>
<evidence type="ECO:0000256" key="2">
    <source>
        <dbReference type="ARBA" id="ARBA00012175"/>
    </source>
</evidence>
<dbReference type="NCBIfam" id="NF001159">
    <property type="entry name" value="PRK00150.1-3"/>
    <property type="match status" value="1"/>
</dbReference>
<evidence type="ECO:0000256" key="1">
    <source>
        <dbReference type="ARBA" id="ARBA00010759"/>
    </source>
</evidence>
<proteinExistence type="inferred from homology"/>
<dbReference type="GO" id="GO:0042586">
    <property type="term" value="F:peptide deformylase activity"/>
    <property type="evidence" value="ECO:0007669"/>
    <property type="project" value="UniProtKB-EC"/>
</dbReference>
<dbReference type="EMBL" id="JALLPJ020000349">
    <property type="protein sequence ID" value="KAL3794595.1"/>
    <property type="molecule type" value="Genomic_DNA"/>
</dbReference>
<evidence type="ECO:0000256" key="4">
    <source>
        <dbReference type="ARBA" id="ARBA00022801"/>
    </source>
</evidence>
<evidence type="ECO:0000313" key="9">
    <source>
        <dbReference type="Proteomes" id="UP001530400"/>
    </source>
</evidence>
<keyword evidence="9" id="KW-1185">Reference proteome</keyword>
<dbReference type="InterPro" id="IPR036821">
    <property type="entry name" value="Peptide_deformylase_sf"/>
</dbReference>
<dbReference type="FunFam" id="3.90.45.10:FF:000005">
    <property type="entry name" value="Peptide deformylase"/>
    <property type="match status" value="1"/>
</dbReference>
<dbReference type="Gene3D" id="3.90.45.10">
    <property type="entry name" value="Peptide deformylase"/>
    <property type="match status" value="1"/>
</dbReference>
<dbReference type="HAMAP" id="MF_00163">
    <property type="entry name" value="Pep_deformylase"/>
    <property type="match status" value="1"/>
</dbReference>
<evidence type="ECO:0000256" key="3">
    <source>
        <dbReference type="ARBA" id="ARBA00022723"/>
    </source>
</evidence>
<dbReference type="SUPFAM" id="SSF56420">
    <property type="entry name" value="Peptide deformylase"/>
    <property type="match status" value="1"/>
</dbReference>
<dbReference type="CDD" id="cd00487">
    <property type="entry name" value="Pep_deformylase"/>
    <property type="match status" value="1"/>
</dbReference>
<keyword evidence="4 7" id="KW-0378">Hydrolase</keyword>
<evidence type="ECO:0000256" key="6">
    <source>
        <dbReference type="ARBA" id="ARBA00023004"/>
    </source>
</evidence>
<dbReference type="InterPro" id="IPR023635">
    <property type="entry name" value="Peptide_deformylase"/>
</dbReference>
<keyword evidence="3 7" id="KW-0479">Metal-binding</keyword>
<dbReference type="GO" id="GO:0046872">
    <property type="term" value="F:metal ion binding"/>
    <property type="evidence" value="ECO:0007669"/>
    <property type="project" value="UniProtKB-KW"/>
</dbReference>
<dbReference type="AlphaFoldDB" id="A0ABD3Q8Z4"/>
<sequence>MQLSRIFRISSSAALCAVARTTTTASAFAPSPNGMQLKLQARPLSNTTPTQSSSLLSSIRSQLTSLLSTAREEEVDPGAVEGTSLRILKYPHPSLRAPNAEIPLEELTGPGCPTSQLAKEMFLLMYATNGVGLAAPQVGVNKRLLVYNESGDKRKWMQEVVMVNPKIVEYSTATDVETEGCLSFPEMGGDVTRSKWIKVEAYNLKGKKMKKKFTGWEARVFQHEYDHLESVVYIDRLSEEGRKEVQPRLDELIEEFGEGGVP</sequence>
<evidence type="ECO:0000256" key="5">
    <source>
        <dbReference type="ARBA" id="ARBA00022917"/>
    </source>
</evidence>
<dbReference type="PANTHER" id="PTHR10458:SF22">
    <property type="entry name" value="PEPTIDE DEFORMYLASE"/>
    <property type="match status" value="1"/>
</dbReference>
<dbReference type="Pfam" id="PF01327">
    <property type="entry name" value="Pep_deformylase"/>
    <property type="match status" value="1"/>
</dbReference>
<dbReference type="PANTHER" id="PTHR10458">
    <property type="entry name" value="PEPTIDE DEFORMYLASE"/>
    <property type="match status" value="1"/>
</dbReference>